<evidence type="ECO:0000313" key="6">
    <source>
        <dbReference type="Proteomes" id="UP000187506"/>
    </source>
</evidence>
<evidence type="ECO:0000256" key="1">
    <source>
        <dbReference type="ARBA" id="ARBA00022679"/>
    </source>
</evidence>
<evidence type="ECO:0000256" key="3">
    <source>
        <dbReference type="SAM" id="Phobius"/>
    </source>
</evidence>
<dbReference type="PANTHER" id="PTHR11364:SF27">
    <property type="entry name" value="SULFURTRANSFERASE"/>
    <property type="match status" value="1"/>
</dbReference>
<feature type="transmembrane region" description="Helical" evidence="3">
    <location>
        <begin position="236"/>
        <end position="258"/>
    </location>
</feature>
<keyword evidence="6" id="KW-1185">Reference proteome</keyword>
<dbReference type="KEGG" id="lvn:BWR22_07940"/>
<dbReference type="SUPFAM" id="SSF52821">
    <property type="entry name" value="Rhodanese/Cell cycle control phosphatase"/>
    <property type="match status" value="2"/>
</dbReference>
<dbReference type="AlphaFoldDB" id="A0AAC9LK39"/>
<dbReference type="RefSeq" id="WP_076733153.1">
    <property type="nucleotide sequence ID" value="NZ_CP019352.1"/>
</dbReference>
<reference evidence="5 6" key="1">
    <citation type="submission" date="2017-01" db="EMBL/GenBank/DDBJ databases">
        <title>Complete genome of Lacinutrix venerupis DOK2-8 isolated from seawater in Dokdo.</title>
        <authorList>
            <person name="Chi W.-J."/>
            <person name="Kim J.H."/>
        </authorList>
    </citation>
    <scope>NUCLEOTIDE SEQUENCE [LARGE SCALE GENOMIC DNA]</scope>
    <source>
        <strain evidence="5 6">DOK2-8</strain>
    </source>
</reference>
<sequence length="276" mass="30677">MSIINNIENIVSADWLNNHLQAENLLVFDATISKVVGDVSALSNYKIPKSQFFDIKKKFSNIKSPFPNTIPSVAQFQKNAQILGINNNSVIVVYDDHGLYSSARAWWLLKTFGFKNVAILDGGLPEWKAKNFSLEDKSVKNVFKKGNFNAVYNPNKVVYFESLEAISKDKNFKIIDARSSDRFNCIVAEPREGLRSGVIPSSINLPFNQVLVGNKLKTKEELQEIFKSLAKEHQHLVFTCGSGITASVLALAATIAGYNNSVYDGSWTEYGTLTIA</sequence>
<keyword evidence="2" id="KW-0677">Repeat</keyword>
<dbReference type="SMART" id="SM00450">
    <property type="entry name" value="RHOD"/>
    <property type="match status" value="2"/>
</dbReference>
<dbReference type="PANTHER" id="PTHR11364">
    <property type="entry name" value="THIOSULFATE SULFERTANSFERASE"/>
    <property type="match status" value="1"/>
</dbReference>
<dbReference type="InterPro" id="IPR001763">
    <property type="entry name" value="Rhodanese-like_dom"/>
</dbReference>
<keyword evidence="3" id="KW-1133">Transmembrane helix</keyword>
<dbReference type="EMBL" id="CP019352">
    <property type="protein sequence ID" value="APY00246.1"/>
    <property type="molecule type" value="Genomic_DNA"/>
</dbReference>
<feature type="domain" description="Rhodanese" evidence="4">
    <location>
        <begin position="168"/>
        <end position="276"/>
    </location>
</feature>
<gene>
    <name evidence="5" type="ORF">BWR22_07940</name>
</gene>
<proteinExistence type="predicted"/>
<keyword evidence="3" id="KW-0472">Membrane</keyword>
<dbReference type="InterPro" id="IPR045078">
    <property type="entry name" value="TST/MPST-like"/>
</dbReference>
<dbReference type="PROSITE" id="PS50206">
    <property type="entry name" value="RHODANESE_3"/>
    <property type="match status" value="2"/>
</dbReference>
<evidence type="ECO:0000313" key="5">
    <source>
        <dbReference type="EMBL" id="APY00246.1"/>
    </source>
</evidence>
<keyword evidence="3" id="KW-0812">Transmembrane</keyword>
<protein>
    <submittedName>
        <fullName evidence="5">Sulfurtransferase</fullName>
    </submittedName>
</protein>
<dbReference type="Proteomes" id="UP000187506">
    <property type="component" value="Chromosome"/>
</dbReference>
<evidence type="ECO:0000259" key="4">
    <source>
        <dbReference type="PROSITE" id="PS50206"/>
    </source>
</evidence>
<dbReference type="CDD" id="cd01448">
    <property type="entry name" value="TST_Repeat_1"/>
    <property type="match status" value="1"/>
</dbReference>
<accession>A0AAC9LK39</accession>
<evidence type="ECO:0000256" key="2">
    <source>
        <dbReference type="ARBA" id="ARBA00022737"/>
    </source>
</evidence>
<keyword evidence="1" id="KW-0808">Transferase</keyword>
<organism evidence="5 6">
    <name type="scientific">Lacinutrix venerupis</name>
    <dbReference type="NCBI Taxonomy" id="1486034"/>
    <lineage>
        <taxon>Bacteria</taxon>
        <taxon>Pseudomonadati</taxon>
        <taxon>Bacteroidota</taxon>
        <taxon>Flavobacteriia</taxon>
        <taxon>Flavobacteriales</taxon>
        <taxon>Flavobacteriaceae</taxon>
        <taxon>Lacinutrix</taxon>
    </lineage>
</organism>
<feature type="domain" description="Rhodanese" evidence="4">
    <location>
        <begin position="47"/>
        <end position="136"/>
    </location>
</feature>
<dbReference type="InterPro" id="IPR036873">
    <property type="entry name" value="Rhodanese-like_dom_sf"/>
</dbReference>
<dbReference type="CDD" id="cd01449">
    <property type="entry name" value="TST_Repeat_2"/>
    <property type="match status" value="1"/>
</dbReference>
<dbReference type="Gene3D" id="3.40.250.10">
    <property type="entry name" value="Rhodanese-like domain"/>
    <property type="match status" value="2"/>
</dbReference>
<dbReference type="GO" id="GO:0004792">
    <property type="term" value="F:thiosulfate-cyanide sulfurtransferase activity"/>
    <property type="evidence" value="ECO:0007669"/>
    <property type="project" value="TreeGrafter"/>
</dbReference>
<name>A0AAC9LK39_9FLAO</name>
<dbReference type="Pfam" id="PF00581">
    <property type="entry name" value="Rhodanese"/>
    <property type="match status" value="2"/>
</dbReference>